<feature type="compositionally biased region" description="Polar residues" evidence="3">
    <location>
        <begin position="329"/>
        <end position="339"/>
    </location>
</feature>
<sequence length="416" mass="47884">MQASRRRVQTAVDRNESSQSFRSRNGKEAPKRATSAAWEDVLSSTSPIRGRSFENLAQNWRSSSRKDVYDTDSDVELDGERSMGLSRSSMSVGLNKSFPWGNKSEMNVQDYPKQSRSSSPLRSYSKFDQSYNEFLSSSRLIHNTSNPDQQSMSEFLIEKIKNGNYVDFADFLPHNILEYTAWDNKHVSRTTDGSSAPKVTDFGEWIQCMMVYISILCQEYPERITDLLGYVTNVAMLYQESDEKGAWLRYDEAFRRKASLRRLTTWSKWDKELWVLASSSEARRSVNCKSCLTSMHDEESCPFSRQAVEFDRLRKAQGQEGERKEHLSPKQSTSNTRLSQKMPKETLELKFAFGYHGYDACNNVFYTASDDIVFHTAALGVCYNRKTHEQRFYKGHTDDILCLTVHDDKDYVATGQ</sequence>
<keyword evidence="5" id="KW-1185">Reference proteome</keyword>
<keyword evidence="1" id="KW-0853">WD repeat</keyword>
<dbReference type="PANTHER" id="PTHR13720">
    <property type="entry name" value="WD-40 REPEAT PROTEIN"/>
    <property type="match status" value="1"/>
</dbReference>
<dbReference type="EMBL" id="CACRXK020003892">
    <property type="protein sequence ID" value="CAB4000671.1"/>
    <property type="molecule type" value="Genomic_DNA"/>
</dbReference>
<feature type="non-terminal residue" evidence="4">
    <location>
        <position position="1"/>
    </location>
</feature>
<dbReference type="Pfam" id="PF03451">
    <property type="entry name" value="HELP"/>
    <property type="match status" value="1"/>
</dbReference>
<proteinExistence type="predicted"/>
<dbReference type="Proteomes" id="UP001152795">
    <property type="component" value="Unassembled WGS sequence"/>
</dbReference>
<feature type="region of interest" description="Disordered" evidence="3">
    <location>
        <begin position="1"/>
        <end position="43"/>
    </location>
</feature>
<dbReference type="InterPro" id="IPR015943">
    <property type="entry name" value="WD40/YVTN_repeat-like_dom_sf"/>
</dbReference>
<comment type="caution">
    <text evidence="4">The sequence shown here is derived from an EMBL/GenBank/DDBJ whole genome shotgun (WGS) entry which is preliminary data.</text>
</comment>
<evidence type="ECO:0000256" key="3">
    <source>
        <dbReference type="SAM" id="MobiDB-lite"/>
    </source>
</evidence>
<dbReference type="AlphaFoldDB" id="A0A6S7I1L2"/>
<feature type="region of interest" description="Disordered" evidence="3">
    <location>
        <begin position="64"/>
        <end position="88"/>
    </location>
</feature>
<reference evidence="4" key="1">
    <citation type="submission" date="2020-04" db="EMBL/GenBank/DDBJ databases">
        <authorList>
            <person name="Alioto T."/>
            <person name="Alioto T."/>
            <person name="Gomez Garrido J."/>
        </authorList>
    </citation>
    <scope>NUCLEOTIDE SEQUENCE</scope>
    <source>
        <strain evidence="4">A484AB</strain>
    </source>
</reference>
<name>A0A6S7I1L2_PARCT</name>
<dbReference type="OrthoDB" id="10035003at2759"/>
<organism evidence="4 5">
    <name type="scientific">Paramuricea clavata</name>
    <name type="common">Red gorgonian</name>
    <name type="synonym">Violescent sea-whip</name>
    <dbReference type="NCBI Taxonomy" id="317549"/>
    <lineage>
        <taxon>Eukaryota</taxon>
        <taxon>Metazoa</taxon>
        <taxon>Cnidaria</taxon>
        <taxon>Anthozoa</taxon>
        <taxon>Octocorallia</taxon>
        <taxon>Malacalcyonacea</taxon>
        <taxon>Plexauridae</taxon>
        <taxon>Paramuricea</taxon>
    </lineage>
</organism>
<evidence type="ECO:0000313" key="5">
    <source>
        <dbReference type="Proteomes" id="UP001152795"/>
    </source>
</evidence>
<evidence type="ECO:0000313" key="4">
    <source>
        <dbReference type="EMBL" id="CAB4000671.1"/>
    </source>
</evidence>
<dbReference type="GO" id="GO:0008017">
    <property type="term" value="F:microtubule binding"/>
    <property type="evidence" value="ECO:0007669"/>
    <property type="project" value="TreeGrafter"/>
</dbReference>
<evidence type="ECO:0000256" key="2">
    <source>
        <dbReference type="ARBA" id="ARBA00022737"/>
    </source>
</evidence>
<protein>
    <submittedName>
        <fullName evidence="4">Uncharacterized protein</fullName>
    </submittedName>
</protein>
<dbReference type="InterPro" id="IPR050630">
    <property type="entry name" value="WD_repeat_EMAP"/>
</dbReference>
<gene>
    <name evidence="4" type="ORF">PACLA_8A001053</name>
</gene>
<accession>A0A6S7I1L2</accession>
<feature type="region of interest" description="Disordered" evidence="3">
    <location>
        <begin position="103"/>
        <end position="124"/>
    </location>
</feature>
<keyword evidence="2" id="KW-0677">Repeat</keyword>
<dbReference type="PANTHER" id="PTHR13720:SF33">
    <property type="entry name" value="HELP DOMAIN-CONTAINING PROTEIN"/>
    <property type="match status" value="1"/>
</dbReference>
<dbReference type="Gene3D" id="2.130.10.10">
    <property type="entry name" value="YVTN repeat-like/Quinoprotein amine dehydrogenase"/>
    <property type="match status" value="1"/>
</dbReference>
<feature type="compositionally biased region" description="Low complexity" evidence="3">
    <location>
        <begin position="115"/>
        <end position="124"/>
    </location>
</feature>
<dbReference type="InterPro" id="IPR005108">
    <property type="entry name" value="HELP"/>
</dbReference>
<feature type="region of interest" description="Disordered" evidence="3">
    <location>
        <begin position="317"/>
        <end position="340"/>
    </location>
</feature>
<evidence type="ECO:0000256" key="1">
    <source>
        <dbReference type="ARBA" id="ARBA00022574"/>
    </source>
</evidence>